<name>A0ABV3S9A6_9GAMM</name>
<reference evidence="2 3" key="1">
    <citation type="submission" date="2024-02" db="EMBL/GenBank/DDBJ databases">
        <title>New especies of Spiribacter isolated from saline water.</title>
        <authorList>
            <person name="Leon M.J."/>
            <person name="De La Haba R."/>
            <person name="Sanchez-Porro C."/>
            <person name="Ventosa A."/>
        </authorList>
    </citation>
    <scope>NUCLEOTIDE SEQUENCE [LARGE SCALE GENOMIC DNA]</scope>
    <source>
        <strain evidence="3">ag22IC4-227</strain>
    </source>
</reference>
<dbReference type="EMBL" id="JBAKFJ010000001">
    <property type="protein sequence ID" value="MEX0386701.1"/>
    <property type="molecule type" value="Genomic_DNA"/>
</dbReference>
<dbReference type="RefSeq" id="WP_367967163.1">
    <property type="nucleotide sequence ID" value="NZ_JBAKFJ010000001.1"/>
</dbReference>
<organism evidence="2 3">
    <name type="scientific">Spiribacter onubensis</name>
    <dbReference type="NCBI Taxonomy" id="3122420"/>
    <lineage>
        <taxon>Bacteria</taxon>
        <taxon>Pseudomonadati</taxon>
        <taxon>Pseudomonadota</taxon>
        <taxon>Gammaproteobacteria</taxon>
        <taxon>Chromatiales</taxon>
        <taxon>Ectothiorhodospiraceae</taxon>
        <taxon>Spiribacter</taxon>
    </lineage>
</organism>
<evidence type="ECO:0000259" key="1">
    <source>
        <dbReference type="SMART" id="SM00670"/>
    </source>
</evidence>
<comment type="caution">
    <text evidence="2">The sequence shown here is derived from an EMBL/GenBank/DDBJ whole genome shotgun (WGS) entry which is preliminary data.</text>
</comment>
<dbReference type="SMART" id="SM00670">
    <property type="entry name" value="PINc"/>
    <property type="match status" value="1"/>
</dbReference>
<dbReference type="InterPro" id="IPR029060">
    <property type="entry name" value="PIN-like_dom_sf"/>
</dbReference>
<gene>
    <name evidence="2" type="ORF">V6X64_06830</name>
</gene>
<proteinExistence type="predicted"/>
<dbReference type="Proteomes" id="UP001556653">
    <property type="component" value="Unassembled WGS sequence"/>
</dbReference>
<dbReference type="SUPFAM" id="SSF88723">
    <property type="entry name" value="PIN domain-like"/>
    <property type="match status" value="1"/>
</dbReference>
<feature type="domain" description="PIN" evidence="1">
    <location>
        <begin position="3"/>
        <end position="127"/>
    </location>
</feature>
<evidence type="ECO:0000313" key="3">
    <source>
        <dbReference type="Proteomes" id="UP001556653"/>
    </source>
</evidence>
<dbReference type="Pfam" id="PF01850">
    <property type="entry name" value="PIN"/>
    <property type="match status" value="1"/>
</dbReference>
<dbReference type="CDD" id="cd18692">
    <property type="entry name" value="PIN_VapC-like"/>
    <property type="match status" value="1"/>
</dbReference>
<protein>
    <submittedName>
        <fullName evidence="2">PIN domain-containing protein</fullName>
    </submittedName>
</protein>
<keyword evidence="3" id="KW-1185">Reference proteome</keyword>
<evidence type="ECO:0000313" key="2">
    <source>
        <dbReference type="EMBL" id="MEX0386701.1"/>
    </source>
</evidence>
<dbReference type="Gene3D" id="3.40.50.1010">
    <property type="entry name" value="5'-nuclease"/>
    <property type="match status" value="1"/>
</dbReference>
<dbReference type="InterPro" id="IPR002716">
    <property type="entry name" value="PIN_dom"/>
</dbReference>
<sequence>MTEKYFVDTNVLIYKFDAGYPAHASIAHQWLERLWRERTGIISTQVLKEFYGVMSRRITSEQPREQIRAVVRNLLTWPVVETDGGVLETAWTIEDKGHCSWWDAMIIAAAQHAGCSAILTEDLGEHLMPPGMRLINPFAGAIHEPSAHYGVRPDRLPG</sequence>
<accession>A0ABV3S9A6</accession>